<evidence type="ECO:0000259" key="7">
    <source>
        <dbReference type="PROSITE" id="PS50157"/>
    </source>
</evidence>
<dbReference type="SUPFAM" id="SSF57667">
    <property type="entry name" value="beta-beta-alpha zinc fingers"/>
    <property type="match status" value="2"/>
</dbReference>
<evidence type="ECO:0000256" key="5">
    <source>
        <dbReference type="PROSITE-ProRule" id="PRU00042"/>
    </source>
</evidence>
<dbReference type="CDD" id="cd07765">
    <property type="entry name" value="KRAB_A-box"/>
    <property type="match status" value="1"/>
</dbReference>
<name>A0AAX6S156_HETGA</name>
<evidence type="ECO:0000256" key="4">
    <source>
        <dbReference type="ARBA" id="ARBA00022833"/>
    </source>
</evidence>
<dbReference type="PROSITE" id="PS50805">
    <property type="entry name" value="KRAB"/>
    <property type="match status" value="1"/>
</dbReference>
<evidence type="ECO:0000313" key="10">
    <source>
        <dbReference type="RefSeq" id="XP_021102065.1"/>
    </source>
</evidence>
<evidence type="ECO:0000256" key="6">
    <source>
        <dbReference type="SAM" id="MobiDB-lite"/>
    </source>
</evidence>
<feature type="domain" description="C2H2-type" evidence="7">
    <location>
        <begin position="295"/>
        <end position="322"/>
    </location>
</feature>
<sequence length="357" mass="40301">MRSDFRCGGAQAGVPSGDAESSRRGRPPSVTAASCRLQGKDSGTGSHVMEAVTFEDVAMNFSREEWALLDPSQKKLYRDVMWETLRNLAAIGKNSDEKQIEDEFKTCRKSLRSEEGEKSCPYKLWYEHGEMVVQTPDTNAYMKLVCIKPGESFSSRRPLIGHLSADGPIMANTQLKSYEQHGFQEKLSNCNKHETTCTKLQSFQKCAKTISGEKPHEYMSCGKSYCDCTKESTIEEDPFAYKQDVKSFRIPNDGQIRGKSHSEVNTYICIPCGKGSNSHHGIQTDEKAHIGKKTYVGKHYGKSFTNNNSFGNHERTHIGEKHYVCKQCGKAFSTKYNCQIHERRHTGEKLYVYPQVN</sequence>
<keyword evidence="9" id="KW-1185">Reference proteome</keyword>
<dbReference type="SMART" id="SM00355">
    <property type="entry name" value="ZnF_C2H2"/>
    <property type="match status" value="1"/>
</dbReference>
<dbReference type="RefSeq" id="XP_021102065.1">
    <property type="nucleotide sequence ID" value="XM_021246406.1"/>
</dbReference>
<keyword evidence="2" id="KW-0677">Repeat</keyword>
<dbReference type="InterPro" id="IPR036051">
    <property type="entry name" value="KRAB_dom_sf"/>
</dbReference>
<evidence type="ECO:0000256" key="1">
    <source>
        <dbReference type="ARBA" id="ARBA00022723"/>
    </source>
</evidence>
<proteinExistence type="predicted"/>
<dbReference type="Gene3D" id="6.10.140.140">
    <property type="match status" value="1"/>
</dbReference>
<dbReference type="PANTHER" id="PTHR24381:SF427">
    <property type="entry name" value="ZINC FINGER PROTEIN 491"/>
    <property type="match status" value="1"/>
</dbReference>
<feature type="domain" description="KRAB" evidence="8">
    <location>
        <begin position="52"/>
        <end position="134"/>
    </location>
</feature>
<protein>
    <submittedName>
        <fullName evidence="10">Zinc finger protein 709-like</fullName>
    </submittedName>
</protein>
<dbReference type="GO" id="GO:0000977">
    <property type="term" value="F:RNA polymerase II transcription regulatory region sequence-specific DNA binding"/>
    <property type="evidence" value="ECO:0007669"/>
    <property type="project" value="TreeGrafter"/>
</dbReference>
<dbReference type="InterPro" id="IPR001909">
    <property type="entry name" value="KRAB"/>
</dbReference>
<accession>A0AAX6S156</accession>
<dbReference type="SMART" id="SM00349">
    <property type="entry name" value="KRAB"/>
    <property type="match status" value="1"/>
</dbReference>
<reference evidence="10" key="1">
    <citation type="submission" date="2025-08" db="UniProtKB">
        <authorList>
            <consortium name="RefSeq"/>
        </authorList>
    </citation>
    <scope>IDENTIFICATION</scope>
</reference>
<dbReference type="InterPro" id="IPR036236">
    <property type="entry name" value="Znf_C2H2_sf"/>
</dbReference>
<dbReference type="PANTHER" id="PTHR24381">
    <property type="entry name" value="ZINC FINGER PROTEIN"/>
    <property type="match status" value="1"/>
</dbReference>
<dbReference type="Proteomes" id="UP000694906">
    <property type="component" value="Unplaced"/>
</dbReference>
<evidence type="ECO:0000313" key="9">
    <source>
        <dbReference type="Proteomes" id="UP000694906"/>
    </source>
</evidence>
<evidence type="ECO:0000259" key="8">
    <source>
        <dbReference type="PROSITE" id="PS50805"/>
    </source>
</evidence>
<evidence type="ECO:0000256" key="3">
    <source>
        <dbReference type="ARBA" id="ARBA00022771"/>
    </source>
</evidence>
<dbReference type="GO" id="GO:0000981">
    <property type="term" value="F:DNA-binding transcription factor activity, RNA polymerase II-specific"/>
    <property type="evidence" value="ECO:0007669"/>
    <property type="project" value="TreeGrafter"/>
</dbReference>
<organism evidence="9 10">
    <name type="scientific">Heterocephalus glaber</name>
    <name type="common">Naked mole rat</name>
    <dbReference type="NCBI Taxonomy" id="10181"/>
    <lineage>
        <taxon>Eukaryota</taxon>
        <taxon>Metazoa</taxon>
        <taxon>Chordata</taxon>
        <taxon>Craniata</taxon>
        <taxon>Vertebrata</taxon>
        <taxon>Euteleostomi</taxon>
        <taxon>Mammalia</taxon>
        <taxon>Eutheria</taxon>
        <taxon>Euarchontoglires</taxon>
        <taxon>Glires</taxon>
        <taxon>Rodentia</taxon>
        <taxon>Hystricomorpha</taxon>
        <taxon>Bathyergidae</taxon>
        <taxon>Heterocephalus</taxon>
    </lineage>
</organism>
<evidence type="ECO:0000256" key="2">
    <source>
        <dbReference type="ARBA" id="ARBA00022737"/>
    </source>
</evidence>
<dbReference type="PROSITE" id="PS50157">
    <property type="entry name" value="ZINC_FINGER_C2H2_2"/>
    <property type="match status" value="3"/>
</dbReference>
<dbReference type="InterPro" id="IPR013087">
    <property type="entry name" value="Znf_C2H2_type"/>
</dbReference>
<dbReference type="Pfam" id="PF01352">
    <property type="entry name" value="KRAB"/>
    <property type="match status" value="1"/>
</dbReference>
<dbReference type="GO" id="GO:0005634">
    <property type="term" value="C:nucleus"/>
    <property type="evidence" value="ECO:0007669"/>
    <property type="project" value="TreeGrafter"/>
</dbReference>
<feature type="domain" description="C2H2-type" evidence="7">
    <location>
        <begin position="267"/>
        <end position="294"/>
    </location>
</feature>
<keyword evidence="4" id="KW-0862">Zinc</keyword>
<dbReference type="Gene3D" id="3.30.160.60">
    <property type="entry name" value="Classic Zinc Finger"/>
    <property type="match status" value="2"/>
</dbReference>
<keyword evidence="3 5" id="KW-0863">Zinc-finger</keyword>
<dbReference type="GO" id="GO:0008270">
    <property type="term" value="F:zinc ion binding"/>
    <property type="evidence" value="ECO:0007669"/>
    <property type="project" value="UniProtKB-KW"/>
</dbReference>
<dbReference type="GeneID" id="110346162"/>
<dbReference type="FunFam" id="3.30.160.60:FF:000184">
    <property type="entry name" value="Zinc finger protein 333"/>
    <property type="match status" value="1"/>
</dbReference>
<dbReference type="SUPFAM" id="SSF109640">
    <property type="entry name" value="KRAB domain (Kruppel-associated box)"/>
    <property type="match status" value="1"/>
</dbReference>
<feature type="domain" description="C2H2-type" evidence="7">
    <location>
        <begin position="323"/>
        <end position="350"/>
    </location>
</feature>
<feature type="region of interest" description="Disordered" evidence="6">
    <location>
        <begin position="1"/>
        <end position="43"/>
    </location>
</feature>
<dbReference type="AlphaFoldDB" id="A0AAX6S156"/>
<dbReference type="PROSITE" id="PS00028">
    <property type="entry name" value="ZINC_FINGER_C2H2_1"/>
    <property type="match status" value="1"/>
</dbReference>
<keyword evidence="1" id="KW-0479">Metal-binding</keyword>
<gene>
    <name evidence="10" type="primary">LOC110346162</name>
</gene>